<feature type="region of interest" description="Disordered" evidence="1">
    <location>
        <begin position="1042"/>
        <end position="1160"/>
    </location>
</feature>
<evidence type="ECO:0000313" key="3">
    <source>
        <dbReference type="Proteomes" id="UP001286313"/>
    </source>
</evidence>
<keyword evidence="3" id="KW-1185">Reference proteome</keyword>
<feature type="region of interest" description="Disordered" evidence="1">
    <location>
        <begin position="2031"/>
        <end position="2056"/>
    </location>
</feature>
<feature type="compositionally biased region" description="Acidic residues" evidence="1">
    <location>
        <begin position="1352"/>
        <end position="1402"/>
    </location>
</feature>
<evidence type="ECO:0000256" key="1">
    <source>
        <dbReference type="SAM" id="MobiDB-lite"/>
    </source>
</evidence>
<feature type="region of interest" description="Disordered" evidence="1">
    <location>
        <begin position="1"/>
        <end position="43"/>
    </location>
</feature>
<feature type="compositionally biased region" description="Basic and acidic residues" evidence="1">
    <location>
        <begin position="1287"/>
        <end position="1308"/>
    </location>
</feature>
<feature type="region of interest" description="Disordered" evidence="1">
    <location>
        <begin position="561"/>
        <end position="960"/>
    </location>
</feature>
<gene>
    <name evidence="2" type="ORF">Pcinc_037691</name>
</gene>
<feature type="compositionally biased region" description="Low complexity" evidence="1">
    <location>
        <begin position="860"/>
        <end position="879"/>
    </location>
</feature>
<feature type="region of interest" description="Disordered" evidence="1">
    <location>
        <begin position="312"/>
        <end position="345"/>
    </location>
</feature>
<feature type="compositionally biased region" description="Basic residues" evidence="1">
    <location>
        <begin position="508"/>
        <end position="520"/>
    </location>
</feature>
<feature type="compositionally biased region" description="Basic and acidic residues" evidence="1">
    <location>
        <begin position="1093"/>
        <end position="1121"/>
    </location>
</feature>
<feature type="compositionally biased region" description="Acidic residues" evidence="1">
    <location>
        <begin position="1314"/>
        <end position="1332"/>
    </location>
</feature>
<feature type="compositionally biased region" description="Basic residues" evidence="1">
    <location>
        <begin position="1"/>
        <end position="16"/>
    </location>
</feature>
<feature type="compositionally biased region" description="Low complexity" evidence="1">
    <location>
        <begin position="596"/>
        <end position="634"/>
    </location>
</feature>
<feature type="compositionally biased region" description="Polar residues" evidence="1">
    <location>
        <begin position="419"/>
        <end position="433"/>
    </location>
</feature>
<feature type="compositionally biased region" description="Low complexity" evidence="1">
    <location>
        <begin position="666"/>
        <end position="709"/>
    </location>
</feature>
<feature type="compositionally biased region" description="Polar residues" evidence="1">
    <location>
        <begin position="938"/>
        <end position="947"/>
    </location>
</feature>
<feature type="region of interest" description="Disordered" evidence="1">
    <location>
        <begin position="409"/>
        <end position="477"/>
    </location>
</feature>
<feature type="compositionally biased region" description="Basic and acidic residues" evidence="1">
    <location>
        <begin position="801"/>
        <end position="819"/>
    </location>
</feature>
<name>A0AAE1BS35_PETCI</name>
<feature type="region of interest" description="Disordered" evidence="1">
    <location>
        <begin position="1268"/>
        <end position="1481"/>
    </location>
</feature>
<feature type="compositionally biased region" description="Pro residues" evidence="1">
    <location>
        <begin position="1271"/>
        <end position="1283"/>
    </location>
</feature>
<feature type="compositionally biased region" description="Low complexity" evidence="1">
    <location>
        <begin position="2031"/>
        <end position="2045"/>
    </location>
</feature>
<feature type="region of interest" description="Disordered" evidence="1">
    <location>
        <begin position="115"/>
        <end position="146"/>
    </location>
</feature>
<reference evidence="2" key="1">
    <citation type="submission" date="2023-10" db="EMBL/GenBank/DDBJ databases">
        <title>Genome assemblies of two species of porcelain crab, Petrolisthes cinctipes and Petrolisthes manimaculis (Anomura: Porcellanidae).</title>
        <authorList>
            <person name="Angst P."/>
        </authorList>
    </citation>
    <scope>NUCLEOTIDE SEQUENCE</scope>
    <source>
        <strain evidence="2">PB745_01</strain>
        <tissue evidence="2">Gill</tissue>
    </source>
</reference>
<feature type="compositionally biased region" description="Basic and acidic residues" evidence="1">
    <location>
        <begin position="1845"/>
        <end position="1856"/>
    </location>
</feature>
<dbReference type="EMBL" id="JAWQEG010006037">
    <property type="protein sequence ID" value="KAK3855951.1"/>
    <property type="molecule type" value="Genomic_DNA"/>
</dbReference>
<evidence type="ECO:0000313" key="2">
    <source>
        <dbReference type="EMBL" id="KAK3855951.1"/>
    </source>
</evidence>
<feature type="region of interest" description="Disordered" evidence="1">
    <location>
        <begin position="1972"/>
        <end position="2014"/>
    </location>
</feature>
<comment type="caution">
    <text evidence="2">The sequence shown here is derived from an EMBL/GenBank/DDBJ whole genome shotgun (WGS) entry which is preliminary data.</text>
</comment>
<protein>
    <submittedName>
        <fullName evidence="2">Uncharacterized protein</fullName>
    </submittedName>
</protein>
<feature type="compositionally biased region" description="Low complexity" evidence="1">
    <location>
        <begin position="894"/>
        <end position="907"/>
    </location>
</feature>
<feature type="compositionally biased region" description="Gly residues" evidence="1">
    <location>
        <begin position="454"/>
        <end position="468"/>
    </location>
</feature>
<feature type="region of interest" description="Disordered" evidence="1">
    <location>
        <begin position="491"/>
        <end position="525"/>
    </location>
</feature>
<feature type="compositionally biased region" description="Polar residues" evidence="1">
    <location>
        <begin position="1146"/>
        <end position="1158"/>
    </location>
</feature>
<feature type="region of interest" description="Disordered" evidence="1">
    <location>
        <begin position="1906"/>
        <end position="1928"/>
    </location>
</feature>
<feature type="compositionally biased region" description="Basic and acidic residues" evidence="1">
    <location>
        <begin position="27"/>
        <end position="39"/>
    </location>
</feature>
<proteinExistence type="predicted"/>
<feature type="compositionally biased region" description="Polar residues" evidence="1">
    <location>
        <begin position="1042"/>
        <end position="1066"/>
    </location>
</feature>
<feature type="region of interest" description="Disordered" evidence="1">
    <location>
        <begin position="1830"/>
        <end position="1877"/>
    </location>
</feature>
<feature type="compositionally biased region" description="Low complexity" evidence="1">
    <location>
        <begin position="1831"/>
        <end position="1843"/>
    </location>
</feature>
<feature type="compositionally biased region" description="Basic and acidic residues" evidence="1">
    <location>
        <begin position="334"/>
        <end position="344"/>
    </location>
</feature>
<feature type="compositionally biased region" description="Pro residues" evidence="1">
    <location>
        <begin position="723"/>
        <end position="734"/>
    </location>
</feature>
<dbReference type="Proteomes" id="UP001286313">
    <property type="component" value="Unassembled WGS sequence"/>
</dbReference>
<accession>A0AAE1BS35</accession>
<feature type="compositionally biased region" description="Polar residues" evidence="1">
    <location>
        <begin position="1409"/>
        <end position="1423"/>
    </location>
</feature>
<sequence length="2056" mass="221482">MKLKGGLKRAPWRRKASPSPPSHHPLTPRDGHSPTRRVDPAVYNELVTPRNPTLGLGTPDKSQILYSGPPVVVAAGEEAKGTHYNYDDPHRLPVSVYYDSYGDAIFEEARHKCEGRTGRVGQRDKRRHVPAAGSRSRGGHGEGKAEGWEGEECITYYDKCPPEKPPSYYWEESQVPGRGGQIGEQDNKDPLLVYWGEEQGGGRGMYPPPLPYYSLMTLQQTTCYIDPRHMMWASLCAVCEGVEWTGVDEKWAGDGEMWAGVGEVGGVCECRGTNTGEAHQCVGTCVTCCADRSCASLPAHHDRGHERRCRVRHKQRHRKHATEDNMKGRQKQGKPREVSGKRSSGEAVSCTVKVCDRQGKAVPLASTTPAGATLPCHTAPHTLTRIDYDNLRNDWHEEIEVVLSHMKERQEVAPPQPQHQPTDSSLFRQSRPQKASLGRRSVVAGAEGRRGEGAWPGGPHGQGSGTCGAAGQAGPPLPVSVRALPRAHVRPTPVSLTPGVTSANSASVRRRSNGAVRRAKSVSERSVSVSGASETWPLPQDGVCEGECTCDMPCKVSGIPVYQGRGGDPPRNPREDVPPAAPPGTAAGRGRGATRRGGSSNNNSNRVLSSSNRSSTLVSRRGSFGSSGSPRGSSTQDNSVVDMQRRSSLPGAAGGAQGSDHTRSAPSSSISHRPRMSPSPSTRSPARGTSPSLTSRPPSPAGPGRTPTVGRRRELPSDVRTPPSTPLARRPPPRAVYQVRLSPGAALRDSPPIHRDKTASKLPVVSPSKAGKSDSLTGGGSRSFPPRPGSTSARTAAGLRAGKDTEKEVITTEDSRSVDQTEYSSLKLDTPPKSRPLSLSLNSPESPEGKMGSGNSSGNTSLDLSAASGTAATDSDNSTRPASLLPGKSTIATRSNSMISMSRSSNSLKNAGLVRSDSNKYSSNSSGGRVTPGRRTLSDASRSSNTSRLDRALSASSTQITPKVSLTRTYSGTKSSLVSGDSANRARIVRRVMSGSRTNLSKKKSNSKTSLVVGRCNLYNRTKSGSKNSLLGSRNNLFRASLDSQRTESTTDSGCNSPLYGSQGSLDSDRKRHSSSPCSKQGSKAFLSTTRHSRLDSAKFGRRDIINARMENKEHKTENKSKLTKPSSSHLTSDKKTTLSADIARPSSTEKSLGTFSGSHRAVNEATSGCTRGDTSSQKVSKLNTTHVYSARSTHLLDKVSKSNSVPVKRSVSLQFPKVTQGAVCDNLSTSCDLRPSRSSSRLVWEEENNDRRIVPGINVSFKSVSNSFPNPLPPDATLPPTNPLKGKKEITKVSIVTEEKSREEKGIQVEASSSEDENDDDDDDDDEEYERDEVVSDERASINHNHHQNEGETEENQPDGPEEEVEVEGEVEVKEGDEEEVVVDEEKEMEEEEEMEMEGQEVLEAKVTTESIHTPPSGTDNGITDEVERKKSVVHVSSNLEEDEAPRETDRQREDTEDEEGTRESKNDEGGDEGEGEEENHLIQRLETSLADIIDSTVLKNLKINGNILTDQFDAIIATLKKVAASVDSGGTDSPPLHRRNSECGVKGAAKAPSVFPAPTTLSCSSSRTPPTTKTPLSLFSINEYHPGPAGTPPLQPRNRKLSLPRDCLQDTSPSLGDLARRLHANSNHLRADQDYVEFMDLDQPYVSPVPVVGVSTADLIKGDPSPKCYGRKNSTGSLGLSSCASLLKDKSYYTGTTTASVTNLNSSEDYSTVLGSHQSSFRKVHSTSNVNGSGSGGPHRLFQRHLSLCGPDDVYADTRLRKSLSKSRELLSQLEHEYKRIKGDENKSGRNSLVIDQAWLDKDFDELLQTLSSDQSLHADPHQTLAFLTNNTTTSSTAASAGKSDKWRGSRKEAPPLPQADSPRPRRHQTQTGAEGRHIFSFFQKKGRSHSLSGTEAIKIGLPATPEDDFHEGHSRGASRVSYDSVALDRPARTNRSNSIPAVVPQGLPGVSPLDLVALLKRNRSKSVSKAAAAAGKEQEELSQPREEEEEEVAAGGGEEEDEPAKQMRSLSLPKSFLSDKYGLTGFKAALPSLPSSPLPASSTHAGGDVRSYL</sequence>
<organism evidence="2 3">
    <name type="scientific">Petrolisthes cinctipes</name>
    <name type="common">Flat porcelain crab</name>
    <dbReference type="NCBI Taxonomy" id="88211"/>
    <lineage>
        <taxon>Eukaryota</taxon>
        <taxon>Metazoa</taxon>
        <taxon>Ecdysozoa</taxon>
        <taxon>Arthropoda</taxon>
        <taxon>Crustacea</taxon>
        <taxon>Multicrustacea</taxon>
        <taxon>Malacostraca</taxon>
        <taxon>Eumalacostraca</taxon>
        <taxon>Eucarida</taxon>
        <taxon>Decapoda</taxon>
        <taxon>Pleocyemata</taxon>
        <taxon>Anomura</taxon>
        <taxon>Galatheoidea</taxon>
        <taxon>Porcellanidae</taxon>
        <taxon>Petrolisthes</taxon>
    </lineage>
</organism>
<feature type="compositionally biased region" description="Basic and acidic residues" evidence="1">
    <location>
        <begin position="1333"/>
        <end position="1342"/>
    </location>
</feature>
<feature type="compositionally biased region" description="Acidic residues" evidence="1">
    <location>
        <begin position="1989"/>
        <end position="2005"/>
    </location>
</feature>
<feature type="compositionally biased region" description="Basic and acidic residues" evidence="1">
    <location>
        <begin position="1979"/>
        <end position="1988"/>
    </location>
</feature>
<feature type="compositionally biased region" description="Polar residues" evidence="1">
    <location>
        <begin position="1075"/>
        <end position="1090"/>
    </location>
</feature>
<feature type="compositionally biased region" description="Low complexity" evidence="1">
    <location>
        <begin position="835"/>
        <end position="846"/>
    </location>
</feature>